<dbReference type="RefSeq" id="WP_149734867.1">
    <property type="nucleotide sequence ID" value="NZ_FQZD01000015.1"/>
</dbReference>
<dbReference type="AlphaFoldDB" id="A0A1M6HXW3"/>
<name>A0A1M6HXW3_9FIRM</name>
<organism evidence="2 3">
    <name type="scientific">Propionispora hippei DSM 15287</name>
    <dbReference type="NCBI Taxonomy" id="1123003"/>
    <lineage>
        <taxon>Bacteria</taxon>
        <taxon>Bacillati</taxon>
        <taxon>Bacillota</taxon>
        <taxon>Negativicutes</taxon>
        <taxon>Selenomonadales</taxon>
        <taxon>Sporomusaceae</taxon>
        <taxon>Propionispora</taxon>
    </lineage>
</organism>
<keyword evidence="3" id="KW-1185">Reference proteome</keyword>
<keyword evidence="1" id="KW-0732">Signal</keyword>
<dbReference type="EMBL" id="FQZD01000015">
    <property type="protein sequence ID" value="SHJ27060.1"/>
    <property type="molecule type" value="Genomic_DNA"/>
</dbReference>
<sequence length="311" mass="34091">MRRFMPFLVLLCLWLPWVPVAAAQTAAEDLTYEVQSYSRADTGELYKDLPLTWYPVYALREFDAFAPAPGVDWPTGPVNKKTPPVLKDWLAAAQKQQWLTTKILTAAEIGALLILSDSYGTYLGVITELHPSYLCYKMPNVEGLPSRFRLDFADKDTGGYRLEGLILPRKAGSAAPSFAPSQASAGTEAYKGLPGSSPLIPLLKAFDSHSKAPVAWSADPEEWITLAEAQGLTVSFDPRAAKTNALLLTYQDGKIAALSLVRAVYPDKLIVEKSIAGEQYLEQLPLDRLTDFAAYIYPEQANQSTATTAVL</sequence>
<dbReference type="Proteomes" id="UP000322917">
    <property type="component" value="Unassembled WGS sequence"/>
</dbReference>
<evidence type="ECO:0000256" key="1">
    <source>
        <dbReference type="SAM" id="SignalP"/>
    </source>
</evidence>
<feature type="signal peptide" evidence="1">
    <location>
        <begin position="1"/>
        <end position="23"/>
    </location>
</feature>
<gene>
    <name evidence="2" type="ORF">SAMN02745170_02117</name>
</gene>
<evidence type="ECO:0000313" key="2">
    <source>
        <dbReference type="EMBL" id="SHJ27060.1"/>
    </source>
</evidence>
<proteinExistence type="predicted"/>
<evidence type="ECO:0000313" key="3">
    <source>
        <dbReference type="Proteomes" id="UP000322917"/>
    </source>
</evidence>
<accession>A0A1M6HXW3</accession>
<reference evidence="2 3" key="1">
    <citation type="submission" date="2016-11" db="EMBL/GenBank/DDBJ databases">
        <authorList>
            <person name="Varghese N."/>
            <person name="Submissions S."/>
        </authorList>
    </citation>
    <scope>NUCLEOTIDE SEQUENCE [LARGE SCALE GENOMIC DNA]</scope>
    <source>
        <strain evidence="2 3">DSM 15287</strain>
    </source>
</reference>
<feature type="chain" id="PRO_5039419136" evidence="1">
    <location>
        <begin position="24"/>
        <end position="311"/>
    </location>
</feature>
<dbReference type="OrthoDB" id="1677965at2"/>
<protein>
    <submittedName>
        <fullName evidence="2">Uncharacterized protein</fullName>
    </submittedName>
</protein>